<dbReference type="PANTHER" id="PTHR33938:SF8">
    <property type="entry name" value="CARBOXYLIC ESTER HYDROLASE"/>
    <property type="match status" value="1"/>
</dbReference>
<dbReference type="EC" id="3.1.1.-" evidence="8"/>
<dbReference type="EMBL" id="LFIV01000302">
    <property type="protein sequence ID" value="KZL63990.1"/>
    <property type="molecule type" value="Genomic_DNA"/>
</dbReference>
<evidence type="ECO:0000256" key="2">
    <source>
        <dbReference type="ARBA" id="ARBA00022487"/>
    </source>
</evidence>
<keyword evidence="10" id="KW-1185">Reference proteome</keyword>
<evidence type="ECO:0000256" key="6">
    <source>
        <dbReference type="ARBA" id="ARBA00022837"/>
    </source>
</evidence>
<keyword evidence="7" id="KW-1015">Disulfide bond</keyword>
<evidence type="ECO:0000313" key="10">
    <source>
        <dbReference type="Proteomes" id="UP000076552"/>
    </source>
</evidence>
<dbReference type="SUPFAM" id="SSF53474">
    <property type="entry name" value="alpha/beta-Hydrolases"/>
    <property type="match status" value="1"/>
</dbReference>
<keyword evidence="6" id="KW-0106">Calcium</keyword>
<accession>A0A166LW01</accession>
<evidence type="ECO:0000256" key="7">
    <source>
        <dbReference type="ARBA" id="ARBA00023157"/>
    </source>
</evidence>
<organism evidence="9 10">
    <name type="scientific">Colletotrichum tofieldiae</name>
    <dbReference type="NCBI Taxonomy" id="708197"/>
    <lineage>
        <taxon>Eukaryota</taxon>
        <taxon>Fungi</taxon>
        <taxon>Dikarya</taxon>
        <taxon>Ascomycota</taxon>
        <taxon>Pezizomycotina</taxon>
        <taxon>Sordariomycetes</taxon>
        <taxon>Hypocreomycetidae</taxon>
        <taxon>Glomerellales</taxon>
        <taxon>Glomerellaceae</taxon>
        <taxon>Colletotrichum</taxon>
        <taxon>Colletotrichum spaethianum species complex</taxon>
    </lineage>
</organism>
<evidence type="ECO:0000256" key="3">
    <source>
        <dbReference type="ARBA" id="ARBA00022723"/>
    </source>
</evidence>
<reference evidence="9 10" key="1">
    <citation type="submission" date="2015-06" db="EMBL/GenBank/DDBJ databases">
        <title>Survival trade-offs in plant roots during colonization by closely related pathogenic and mutualistic fungi.</title>
        <authorList>
            <person name="Hacquard S."/>
            <person name="Kracher B."/>
            <person name="Hiruma K."/>
            <person name="Weinman A."/>
            <person name="Muench P."/>
            <person name="Garrido Oter R."/>
            <person name="Ver Loren van Themaat E."/>
            <person name="Dallerey J.-F."/>
            <person name="Damm U."/>
            <person name="Henrissat B."/>
            <person name="Lespinet O."/>
            <person name="Thon M."/>
            <person name="Kemen E."/>
            <person name="McHardy A.C."/>
            <person name="Schulze-Lefert P."/>
            <person name="O'Connell R.J."/>
        </authorList>
    </citation>
    <scope>NUCLEOTIDE SEQUENCE [LARGE SCALE GENOMIC DNA]</scope>
    <source>
        <strain evidence="9 10">0861</strain>
    </source>
</reference>
<dbReference type="PANTHER" id="PTHR33938">
    <property type="entry name" value="FERULOYL ESTERASE B-RELATED"/>
    <property type="match status" value="1"/>
</dbReference>
<dbReference type="InterPro" id="IPR011118">
    <property type="entry name" value="Tannase/feruloyl_esterase"/>
</dbReference>
<gene>
    <name evidence="9" type="ORF">CT0861_03204</name>
</gene>
<feature type="chain" id="PRO_5007748894" description="Carboxylic ester hydrolase" evidence="8">
    <location>
        <begin position="20"/>
        <end position="542"/>
    </location>
</feature>
<dbReference type="Pfam" id="PF07519">
    <property type="entry name" value="Tannase"/>
    <property type="match status" value="1"/>
</dbReference>
<keyword evidence="3" id="KW-0479">Metal-binding</keyword>
<dbReference type="Proteomes" id="UP000076552">
    <property type="component" value="Unassembled WGS sequence"/>
</dbReference>
<keyword evidence="2" id="KW-0719">Serine esterase</keyword>
<proteinExistence type="inferred from homology"/>
<evidence type="ECO:0000256" key="1">
    <source>
        <dbReference type="ARBA" id="ARBA00006249"/>
    </source>
</evidence>
<feature type="signal peptide" evidence="8">
    <location>
        <begin position="1"/>
        <end position="19"/>
    </location>
</feature>
<dbReference type="Gene3D" id="3.40.50.1820">
    <property type="entry name" value="alpha/beta hydrolase"/>
    <property type="match status" value="1"/>
</dbReference>
<dbReference type="AlphaFoldDB" id="A0A166LW01"/>
<keyword evidence="5 8" id="KW-0378">Hydrolase</keyword>
<comment type="caution">
    <text evidence="9">The sequence shown here is derived from an EMBL/GenBank/DDBJ whole genome shotgun (WGS) entry which is preliminary data.</text>
</comment>
<sequence>MSFKRLLPLALALGQSVQAACTNPNTTHECSVGSFKFPDIDGTALISITAMPTYNYTATSLPPGSTSTTAYTISFCNVSVTYTHPGTNDAVNVQVWLPSPSTWNGRLQAVGGGGYSASFGSLYMTQAVGHGYVALDTDAGHFRGAEYAQSPKEWVLESPGKVNTHLVDNWGSTSLHEMAVIGKAVSESYYGTKPRYSYFTGCSGGGRQAMMIAQKYAKDFDGLMAAAPAINIEHLIPAGYWASQVMLGLGVGPPPCEFEAFTQAAVDSCDALDGAKDGIISLPALCRFDPHSIVGQNFSCNGTKRQYTLEAATIVQAAWTGARSDDSQVGWFGLNKDASLTSTYISTQCTSNSTCTATSASILAGWIQYFSAKDSDWDASTMTKEQFLAYLQQSDQDYSSLLAADNPDLSAFRAAGSKMITWHGLADEVIPPNGTIAYMEQVLKANPNSHEFIRFYEAPGVGHCYGGAGAAPKDAFAQLVLWVENGTVPTTLTATDSAGNQRELCTFPLQQVYLGGNLSDSASFGCSLSSEEGTPANELPFY</sequence>
<evidence type="ECO:0000256" key="5">
    <source>
        <dbReference type="ARBA" id="ARBA00022801"/>
    </source>
</evidence>
<dbReference type="GO" id="GO:0030600">
    <property type="term" value="F:feruloyl esterase activity"/>
    <property type="evidence" value="ECO:0007669"/>
    <property type="project" value="UniProtKB-ARBA"/>
</dbReference>
<keyword evidence="4 8" id="KW-0732">Signal</keyword>
<evidence type="ECO:0000313" key="9">
    <source>
        <dbReference type="EMBL" id="KZL63990.1"/>
    </source>
</evidence>
<dbReference type="STRING" id="708197.A0A166LW01"/>
<evidence type="ECO:0000256" key="4">
    <source>
        <dbReference type="ARBA" id="ARBA00022729"/>
    </source>
</evidence>
<comment type="similarity">
    <text evidence="1 8">Belongs to the tannase family.</text>
</comment>
<evidence type="ECO:0000256" key="8">
    <source>
        <dbReference type="RuleBase" id="RU361238"/>
    </source>
</evidence>
<protein>
    <recommendedName>
        <fullName evidence="8">Carboxylic ester hydrolase</fullName>
        <ecNumber evidence="8">3.1.1.-</ecNumber>
    </recommendedName>
</protein>
<dbReference type="InterPro" id="IPR029058">
    <property type="entry name" value="AB_hydrolase_fold"/>
</dbReference>
<name>A0A166LW01_9PEZI</name>
<dbReference type="GO" id="GO:0046872">
    <property type="term" value="F:metal ion binding"/>
    <property type="evidence" value="ECO:0007669"/>
    <property type="project" value="UniProtKB-KW"/>
</dbReference>